<gene>
    <name evidence="14" type="ORF">ASZ78_014362</name>
</gene>
<dbReference type="FunFam" id="1.10.630.10:FF:000238">
    <property type="entry name" value="Cytochrome P450 2A6"/>
    <property type="match status" value="1"/>
</dbReference>
<evidence type="ECO:0000256" key="13">
    <source>
        <dbReference type="SAM" id="MobiDB-lite"/>
    </source>
</evidence>
<dbReference type="Proteomes" id="UP000198323">
    <property type="component" value="Unassembled WGS sequence"/>
</dbReference>
<dbReference type="InterPro" id="IPR002401">
    <property type="entry name" value="Cyt_P450_E_grp-I"/>
</dbReference>
<dbReference type="OrthoDB" id="1844152at2759"/>
<keyword evidence="6" id="KW-0479">Metal-binding</keyword>
<evidence type="ECO:0008006" key="16">
    <source>
        <dbReference type="Google" id="ProtNLM"/>
    </source>
</evidence>
<evidence type="ECO:0000256" key="5">
    <source>
        <dbReference type="ARBA" id="ARBA00022617"/>
    </source>
</evidence>
<protein>
    <recommendedName>
        <fullName evidence="16">Cytochrome P450</fullName>
    </recommendedName>
</protein>
<reference evidence="14 15" key="1">
    <citation type="submission" date="2016-07" db="EMBL/GenBank/DDBJ databases">
        <title>Disparate Historic Effective Population Sizes Predicted by Modern Levels of Genome Diversity for the Scaled Quail (Callipepla squamata) and the Northern Bobwhite (Colinus virginianus): Inferences from First and Second Generation Draft Genome Assemblies for Sympatric New World Quail.</title>
        <authorList>
            <person name="Oldeschulte D.L."/>
            <person name="Halley Y.A."/>
            <person name="Bhattarai E.K."/>
            <person name="Brashear W.A."/>
            <person name="Hill J."/>
            <person name="Metz R.P."/>
            <person name="Johnson C.D."/>
            <person name="Rollins D."/>
            <person name="Peterson M.J."/>
            <person name="Bickhart D.M."/>
            <person name="Decker J.E."/>
            <person name="Seabury C.M."/>
        </authorList>
    </citation>
    <scope>NUCLEOTIDE SEQUENCE [LARGE SCALE GENOMIC DNA]</scope>
    <source>
        <strain evidence="14 15">Texas</strain>
        <tissue evidence="14">Leg muscle</tissue>
    </source>
</reference>
<evidence type="ECO:0000256" key="11">
    <source>
        <dbReference type="ARBA" id="ARBA00023033"/>
    </source>
</evidence>
<evidence type="ECO:0000256" key="8">
    <source>
        <dbReference type="ARBA" id="ARBA00022848"/>
    </source>
</evidence>
<comment type="caution">
    <text evidence="14">The sequence shown here is derived from an EMBL/GenBank/DDBJ whole genome shotgun (WGS) entry which is preliminary data.</text>
</comment>
<dbReference type="GO" id="GO:0005506">
    <property type="term" value="F:iron ion binding"/>
    <property type="evidence" value="ECO:0007669"/>
    <property type="project" value="InterPro"/>
</dbReference>
<dbReference type="InterPro" id="IPR036396">
    <property type="entry name" value="Cyt_P450_sf"/>
</dbReference>
<dbReference type="SUPFAM" id="SSF48264">
    <property type="entry name" value="Cytochrome P450"/>
    <property type="match status" value="2"/>
</dbReference>
<comment type="cofactor">
    <cofactor evidence="1">
        <name>heme</name>
        <dbReference type="ChEBI" id="CHEBI:30413"/>
    </cofactor>
</comment>
<organism evidence="14 15">
    <name type="scientific">Callipepla squamata</name>
    <name type="common">Scaled quail</name>
    <dbReference type="NCBI Taxonomy" id="9009"/>
    <lineage>
        <taxon>Eukaryota</taxon>
        <taxon>Metazoa</taxon>
        <taxon>Chordata</taxon>
        <taxon>Craniata</taxon>
        <taxon>Vertebrata</taxon>
        <taxon>Euteleostomi</taxon>
        <taxon>Archelosauria</taxon>
        <taxon>Archosauria</taxon>
        <taxon>Dinosauria</taxon>
        <taxon>Saurischia</taxon>
        <taxon>Theropoda</taxon>
        <taxon>Coelurosauria</taxon>
        <taxon>Aves</taxon>
        <taxon>Neognathae</taxon>
        <taxon>Galloanserae</taxon>
        <taxon>Galliformes</taxon>
        <taxon>Odontophoridae</taxon>
        <taxon>Callipepla</taxon>
    </lineage>
</organism>
<evidence type="ECO:0000256" key="3">
    <source>
        <dbReference type="ARBA" id="ARBA00004406"/>
    </source>
</evidence>
<evidence type="ECO:0000256" key="2">
    <source>
        <dbReference type="ARBA" id="ARBA00004174"/>
    </source>
</evidence>
<proteinExistence type="inferred from homology"/>
<evidence type="ECO:0000313" key="14">
    <source>
        <dbReference type="EMBL" id="OXB68583.1"/>
    </source>
</evidence>
<evidence type="ECO:0000256" key="1">
    <source>
        <dbReference type="ARBA" id="ARBA00001971"/>
    </source>
</evidence>
<keyword evidence="15" id="KW-1185">Reference proteome</keyword>
<evidence type="ECO:0000256" key="6">
    <source>
        <dbReference type="ARBA" id="ARBA00022723"/>
    </source>
</evidence>
<sequence>MYGSIFRLFVGSRPFIVLNTFEAVREALVQKAEVFSDRPSVPIVLMITHKKGVIFAPYGPVWKQQRKFSLSTLRHFGVGRHSLEPKIIEELKFMKEEMLKHGKDSFNPFPIIRNAVSNVICSMAFGRRFNYEDVEFKTMLKNMARALELSVNSYMILVNICPWLYYLPFGPFRELRKTELDITAFLKKIIAQHRDTLDAANPRDFIDMYFLHAEEEKNNKESSFNEDYLFFIIGDLFIAGTDTTSNTILWCLLYMSLYPEVQGKTVLGVFETPLGFSEPKANSNAIEIIRSAVTYVCAIQKTEKVHAEIEAVLGRDKVPSLTHKAQMPFTEATIMEVQRMTAVVPLSIPRMASETAVLQGYTIPKGSVIVPNLWSVHRDPNIWENPDDFQPTRFLDENGQLIKKETFIPFGMALKTLLLRKHKRRREKNAEEEDKGQELLRGDTQSEDRVLQGYTIPKGSVIVPNLWSVHRDPNIWENPDDFQPTRFLDENGQLIKKETFIPFGMAQRAQMEYFGSCV</sequence>
<feature type="region of interest" description="Disordered" evidence="13">
    <location>
        <begin position="423"/>
        <end position="444"/>
    </location>
</feature>
<keyword evidence="9" id="KW-0560">Oxidoreductase</keyword>
<evidence type="ECO:0000313" key="15">
    <source>
        <dbReference type="Proteomes" id="UP000198323"/>
    </source>
</evidence>
<dbReference type="Pfam" id="PF00067">
    <property type="entry name" value="p450"/>
    <property type="match status" value="3"/>
</dbReference>
<keyword evidence="11" id="KW-0503">Monooxygenase</keyword>
<dbReference type="GO" id="GO:0006805">
    <property type="term" value="P:xenobiotic metabolic process"/>
    <property type="evidence" value="ECO:0007669"/>
    <property type="project" value="TreeGrafter"/>
</dbReference>
<keyword evidence="12" id="KW-0472">Membrane</keyword>
<dbReference type="GO" id="GO:0005789">
    <property type="term" value="C:endoplasmic reticulum membrane"/>
    <property type="evidence" value="ECO:0007669"/>
    <property type="project" value="UniProtKB-SubCell"/>
</dbReference>
<dbReference type="GO" id="GO:0006082">
    <property type="term" value="P:organic acid metabolic process"/>
    <property type="evidence" value="ECO:0007669"/>
    <property type="project" value="TreeGrafter"/>
</dbReference>
<dbReference type="GO" id="GO:0016712">
    <property type="term" value="F:oxidoreductase activity, acting on paired donors, with incorporation or reduction of molecular oxygen, reduced flavin or flavoprotein as one donor, and incorporation of one atom of oxygen"/>
    <property type="evidence" value="ECO:0007669"/>
    <property type="project" value="TreeGrafter"/>
</dbReference>
<evidence type="ECO:0000256" key="12">
    <source>
        <dbReference type="ARBA" id="ARBA00023136"/>
    </source>
</evidence>
<dbReference type="GO" id="GO:0020037">
    <property type="term" value="F:heme binding"/>
    <property type="evidence" value="ECO:0007669"/>
    <property type="project" value="InterPro"/>
</dbReference>
<dbReference type="STRING" id="9009.A0A226NLK0"/>
<keyword evidence="8" id="KW-0492">Microsome</keyword>
<comment type="similarity">
    <text evidence="4">Belongs to the cytochrome P450 family.</text>
</comment>
<dbReference type="Gene3D" id="1.10.630.10">
    <property type="entry name" value="Cytochrome P450"/>
    <property type="match status" value="2"/>
</dbReference>
<dbReference type="EMBL" id="MCFN01000013">
    <property type="protein sequence ID" value="OXB68583.1"/>
    <property type="molecule type" value="Genomic_DNA"/>
</dbReference>
<keyword evidence="10" id="KW-0408">Iron</keyword>
<dbReference type="GO" id="GO:0008395">
    <property type="term" value="F:steroid hydroxylase activity"/>
    <property type="evidence" value="ECO:0007669"/>
    <property type="project" value="TreeGrafter"/>
</dbReference>
<dbReference type="InterPro" id="IPR050182">
    <property type="entry name" value="Cytochrome_P450_fam2"/>
</dbReference>
<dbReference type="PANTHER" id="PTHR24300:SF364">
    <property type="entry name" value="CYTOCHROME P450 2U1"/>
    <property type="match status" value="1"/>
</dbReference>
<name>A0A226NLK0_CALSU</name>
<keyword evidence="5" id="KW-0349">Heme</keyword>
<dbReference type="PANTHER" id="PTHR24300">
    <property type="entry name" value="CYTOCHROME P450 508A4-RELATED"/>
    <property type="match status" value="1"/>
</dbReference>
<dbReference type="AlphaFoldDB" id="A0A226NLK0"/>
<evidence type="ECO:0000256" key="10">
    <source>
        <dbReference type="ARBA" id="ARBA00023004"/>
    </source>
</evidence>
<evidence type="ECO:0000256" key="4">
    <source>
        <dbReference type="ARBA" id="ARBA00010617"/>
    </source>
</evidence>
<comment type="subcellular location">
    <subcellularLocation>
        <location evidence="3">Endoplasmic reticulum membrane</location>
        <topology evidence="3">Peripheral membrane protein</topology>
    </subcellularLocation>
    <subcellularLocation>
        <location evidence="2">Microsome membrane</location>
        <topology evidence="2">Peripheral membrane protein</topology>
    </subcellularLocation>
</comment>
<accession>A0A226NLK0</accession>
<evidence type="ECO:0000256" key="9">
    <source>
        <dbReference type="ARBA" id="ARBA00023002"/>
    </source>
</evidence>
<dbReference type="PRINTS" id="PR00463">
    <property type="entry name" value="EP450I"/>
</dbReference>
<evidence type="ECO:0000256" key="7">
    <source>
        <dbReference type="ARBA" id="ARBA00022824"/>
    </source>
</evidence>
<keyword evidence="7" id="KW-0256">Endoplasmic reticulum</keyword>
<dbReference type="InterPro" id="IPR001128">
    <property type="entry name" value="Cyt_P450"/>
</dbReference>